<evidence type="ECO:0000313" key="3">
    <source>
        <dbReference type="Proteomes" id="UP000050761"/>
    </source>
</evidence>
<reference evidence="2 3" key="1">
    <citation type="submission" date="2018-11" db="EMBL/GenBank/DDBJ databases">
        <authorList>
            <consortium name="Pathogen Informatics"/>
        </authorList>
    </citation>
    <scope>NUCLEOTIDE SEQUENCE [LARGE SCALE GENOMIC DNA]</scope>
</reference>
<reference evidence="4" key="2">
    <citation type="submission" date="2019-09" db="UniProtKB">
        <authorList>
            <consortium name="WormBaseParasite"/>
        </authorList>
    </citation>
    <scope>IDENTIFICATION</scope>
</reference>
<accession>A0A3P8EKL9</accession>
<protein>
    <recommendedName>
        <fullName evidence="1">DUF7083 domain-containing protein</fullName>
    </recommendedName>
</protein>
<gene>
    <name evidence="2" type="ORF">HPBE_LOCUS24348</name>
</gene>
<dbReference type="Proteomes" id="UP000050761">
    <property type="component" value="Unassembled WGS sequence"/>
</dbReference>
<dbReference type="InterPro" id="IPR055510">
    <property type="entry name" value="DUF7083"/>
</dbReference>
<organism evidence="3 4">
    <name type="scientific">Heligmosomoides polygyrus</name>
    <name type="common">Parasitic roundworm</name>
    <dbReference type="NCBI Taxonomy" id="6339"/>
    <lineage>
        <taxon>Eukaryota</taxon>
        <taxon>Metazoa</taxon>
        <taxon>Ecdysozoa</taxon>
        <taxon>Nematoda</taxon>
        <taxon>Chromadorea</taxon>
        <taxon>Rhabditida</taxon>
        <taxon>Rhabditina</taxon>
        <taxon>Rhabditomorpha</taxon>
        <taxon>Strongyloidea</taxon>
        <taxon>Heligmosomidae</taxon>
        <taxon>Heligmosomoides</taxon>
    </lineage>
</organism>
<evidence type="ECO:0000313" key="4">
    <source>
        <dbReference type="WBParaSite" id="HPBE_0002435001-mRNA-1"/>
    </source>
</evidence>
<dbReference type="WBParaSite" id="HPBE_0002435001-mRNA-1">
    <property type="protein sequence ID" value="HPBE_0002435001-mRNA-1"/>
    <property type="gene ID" value="HPBE_0002435001"/>
</dbReference>
<sequence>MPKDTPSTPETPAGLVEILTCSRNSCSFYSNSSPIYPYGDLVRDLPAFVYDKDDDTTFDAWYKRYGPVIEDCGAA</sequence>
<proteinExistence type="predicted"/>
<dbReference type="OrthoDB" id="10462732at2759"/>
<feature type="domain" description="DUF7083" evidence="1">
    <location>
        <begin position="39"/>
        <end position="74"/>
    </location>
</feature>
<dbReference type="EMBL" id="UZAH01036220">
    <property type="protein sequence ID" value="VDP44495.1"/>
    <property type="molecule type" value="Genomic_DNA"/>
</dbReference>
<evidence type="ECO:0000313" key="2">
    <source>
        <dbReference type="EMBL" id="VDP44495.1"/>
    </source>
</evidence>
<accession>A0A183GNT0</accession>
<keyword evidence="3" id="KW-1185">Reference proteome</keyword>
<dbReference type="Pfam" id="PF23309">
    <property type="entry name" value="DUF7083"/>
    <property type="match status" value="1"/>
</dbReference>
<dbReference type="AlphaFoldDB" id="A0A183GNT0"/>
<name>A0A183GNT0_HELPZ</name>
<evidence type="ECO:0000259" key="1">
    <source>
        <dbReference type="Pfam" id="PF23309"/>
    </source>
</evidence>